<keyword evidence="1" id="KW-0472">Membrane</keyword>
<dbReference type="Gene3D" id="2.60.120.1440">
    <property type="match status" value="1"/>
</dbReference>
<protein>
    <submittedName>
        <fullName evidence="4">Sensor</fullName>
    </submittedName>
</protein>
<dbReference type="EMBL" id="BMDQ01000001">
    <property type="protein sequence ID" value="GGI55732.1"/>
    <property type="molecule type" value="Genomic_DNA"/>
</dbReference>
<dbReference type="RefSeq" id="WP_188372679.1">
    <property type="nucleotide sequence ID" value="NZ_BMDQ01000001.1"/>
</dbReference>
<dbReference type="Pfam" id="PF04773">
    <property type="entry name" value="FecR"/>
    <property type="match status" value="1"/>
</dbReference>
<organism evidence="4 5">
    <name type="scientific">Winogradskyella haliclonae</name>
    <dbReference type="NCBI Taxonomy" id="2048558"/>
    <lineage>
        <taxon>Bacteria</taxon>
        <taxon>Pseudomonadati</taxon>
        <taxon>Bacteroidota</taxon>
        <taxon>Flavobacteriia</taxon>
        <taxon>Flavobacteriales</taxon>
        <taxon>Flavobacteriaceae</taxon>
        <taxon>Winogradskyella</taxon>
    </lineage>
</organism>
<accession>A0ABQ2BVE9</accession>
<evidence type="ECO:0000259" key="2">
    <source>
        <dbReference type="Pfam" id="PF04773"/>
    </source>
</evidence>
<keyword evidence="5" id="KW-1185">Reference proteome</keyword>
<dbReference type="PANTHER" id="PTHR30273">
    <property type="entry name" value="PERIPLASMIC SIGNAL SENSOR AND SIGMA FACTOR ACTIVATOR FECR-RELATED"/>
    <property type="match status" value="1"/>
</dbReference>
<name>A0ABQ2BVE9_9FLAO</name>
<evidence type="ECO:0000259" key="3">
    <source>
        <dbReference type="Pfam" id="PF16344"/>
    </source>
</evidence>
<dbReference type="Gene3D" id="3.55.50.30">
    <property type="match status" value="1"/>
</dbReference>
<keyword evidence="1" id="KW-0812">Transmembrane</keyword>
<feature type="domain" description="Protein FecR C-terminal" evidence="3">
    <location>
        <begin position="241"/>
        <end position="302"/>
    </location>
</feature>
<gene>
    <name evidence="4" type="ORF">GCM10011444_00410</name>
</gene>
<evidence type="ECO:0000256" key="1">
    <source>
        <dbReference type="SAM" id="Phobius"/>
    </source>
</evidence>
<sequence>MAEDYSDNFLAKWLAGELSESELEAFKASDDYEAYKAIINTIDSAELPTADLSKKYEAFQTRIKTQNNSLQENKSSVKRIIPLWVYSLAAACVILFIGYRTFFQLAEYNTDFAQQQVVMLPDGSEATLNADSQLAFKTFGWKTNRELNLNGEAYFKVKKGKTFTVATTQGNITVLGTEFTVISRPKFFSAQCFEGKVRVSINGEKSVILTQGMAINVQEGIANQYNFREKEPSWLTDESSFIGVDISEVIAELERQYNIKVKGKALLKPAQFSGRFTHNNLNQAALTIFTAMDIPYRLLENSIEILSY</sequence>
<evidence type="ECO:0000313" key="5">
    <source>
        <dbReference type="Proteomes" id="UP000624701"/>
    </source>
</evidence>
<feature type="domain" description="FecR protein" evidence="2">
    <location>
        <begin position="107"/>
        <end position="198"/>
    </location>
</feature>
<keyword evidence="1" id="KW-1133">Transmembrane helix</keyword>
<feature type="transmembrane region" description="Helical" evidence="1">
    <location>
        <begin position="83"/>
        <end position="102"/>
    </location>
</feature>
<dbReference type="InterPro" id="IPR032508">
    <property type="entry name" value="FecR_C"/>
</dbReference>
<reference evidence="5" key="1">
    <citation type="journal article" date="2019" name="Int. J. Syst. Evol. Microbiol.">
        <title>The Global Catalogue of Microorganisms (GCM) 10K type strain sequencing project: providing services to taxonomists for standard genome sequencing and annotation.</title>
        <authorList>
            <consortium name="The Broad Institute Genomics Platform"/>
            <consortium name="The Broad Institute Genome Sequencing Center for Infectious Disease"/>
            <person name="Wu L."/>
            <person name="Ma J."/>
        </authorList>
    </citation>
    <scope>NUCLEOTIDE SEQUENCE [LARGE SCALE GENOMIC DNA]</scope>
    <source>
        <strain evidence="5">CCM 8681</strain>
    </source>
</reference>
<dbReference type="InterPro" id="IPR006860">
    <property type="entry name" value="FecR"/>
</dbReference>
<dbReference type="Proteomes" id="UP000624701">
    <property type="component" value="Unassembled WGS sequence"/>
</dbReference>
<evidence type="ECO:0000313" key="4">
    <source>
        <dbReference type="EMBL" id="GGI55732.1"/>
    </source>
</evidence>
<comment type="caution">
    <text evidence="4">The sequence shown here is derived from an EMBL/GenBank/DDBJ whole genome shotgun (WGS) entry which is preliminary data.</text>
</comment>
<proteinExistence type="predicted"/>
<dbReference type="PIRSF" id="PIRSF018266">
    <property type="entry name" value="FecR"/>
    <property type="match status" value="1"/>
</dbReference>
<dbReference type="InterPro" id="IPR012373">
    <property type="entry name" value="Ferrdict_sens_TM"/>
</dbReference>
<dbReference type="Pfam" id="PF16344">
    <property type="entry name" value="FecR_C"/>
    <property type="match status" value="1"/>
</dbReference>
<dbReference type="PANTHER" id="PTHR30273:SF2">
    <property type="entry name" value="PROTEIN FECR"/>
    <property type="match status" value="1"/>
</dbReference>